<keyword evidence="2" id="KW-1185">Reference proteome</keyword>
<evidence type="ECO:0000313" key="1">
    <source>
        <dbReference type="EMBL" id="CAL1406032.1"/>
    </source>
</evidence>
<dbReference type="AlphaFoldDB" id="A0AAV2G786"/>
<accession>A0AAV2G786</accession>
<name>A0AAV2G786_9ROSI</name>
<sequence>MLKRIEENGRVIEKLCSRLSQERLFDIKNETKEEAVKEEGVSRVDKQVELEDLLNNLLVKPSLLLNIKKGKLKKEALIRL</sequence>
<organism evidence="1 2">
    <name type="scientific">Linum trigynum</name>
    <dbReference type="NCBI Taxonomy" id="586398"/>
    <lineage>
        <taxon>Eukaryota</taxon>
        <taxon>Viridiplantae</taxon>
        <taxon>Streptophyta</taxon>
        <taxon>Embryophyta</taxon>
        <taxon>Tracheophyta</taxon>
        <taxon>Spermatophyta</taxon>
        <taxon>Magnoliopsida</taxon>
        <taxon>eudicotyledons</taxon>
        <taxon>Gunneridae</taxon>
        <taxon>Pentapetalae</taxon>
        <taxon>rosids</taxon>
        <taxon>fabids</taxon>
        <taxon>Malpighiales</taxon>
        <taxon>Linaceae</taxon>
        <taxon>Linum</taxon>
    </lineage>
</organism>
<dbReference type="Proteomes" id="UP001497516">
    <property type="component" value="Chromosome 8"/>
</dbReference>
<dbReference type="EMBL" id="OZ034821">
    <property type="protein sequence ID" value="CAL1406032.1"/>
    <property type="molecule type" value="Genomic_DNA"/>
</dbReference>
<gene>
    <name evidence="1" type="ORF">LTRI10_LOCUS45786</name>
</gene>
<protein>
    <submittedName>
        <fullName evidence="1">Uncharacterized protein</fullName>
    </submittedName>
</protein>
<proteinExistence type="predicted"/>
<evidence type="ECO:0000313" key="2">
    <source>
        <dbReference type="Proteomes" id="UP001497516"/>
    </source>
</evidence>
<reference evidence="1 2" key="1">
    <citation type="submission" date="2024-04" db="EMBL/GenBank/DDBJ databases">
        <authorList>
            <person name="Fracassetti M."/>
        </authorList>
    </citation>
    <scope>NUCLEOTIDE SEQUENCE [LARGE SCALE GENOMIC DNA]</scope>
</reference>